<evidence type="ECO:0000256" key="2">
    <source>
        <dbReference type="ARBA" id="ARBA00022737"/>
    </source>
</evidence>
<feature type="compositionally biased region" description="Basic residues" evidence="4">
    <location>
        <begin position="45"/>
        <end position="55"/>
    </location>
</feature>
<dbReference type="PRINTS" id="PR00633">
    <property type="entry name" value="RCCNDNSATION"/>
</dbReference>
<dbReference type="EMBL" id="JAFIMR010000001">
    <property type="protein sequence ID" value="KAI1881414.1"/>
    <property type="molecule type" value="Genomic_DNA"/>
</dbReference>
<feature type="repeat" description="RCC1" evidence="3">
    <location>
        <begin position="172"/>
        <end position="236"/>
    </location>
</feature>
<proteinExistence type="predicted"/>
<gene>
    <name evidence="6" type="ORF">JX265_000240</name>
</gene>
<dbReference type="InterPro" id="IPR009091">
    <property type="entry name" value="RCC1/BLIP-II"/>
</dbReference>
<comment type="caution">
    <text evidence="6">The sequence shown here is derived from an EMBL/GenBank/DDBJ whole genome shotgun (WGS) entry which is preliminary data.</text>
</comment>
<evidence type="ECO:0000256" key="4">
    <source>
        <dbReference type="SAM" id="MobiDB-lite"/>
    </source>
</evidence>
<dbReference type="PROSITE" id="PS00625">
    <property type="entry name" value="RCC1_1"/>
    <property type="match status" value="1"/>
</dbReference>
<feature type="repeat" description="RCC1" evidence="3">
    <location>
        <begin position="237"/>
        <end position="289"/>
    </location>
</feature>
<keyword evidence="2" id="KW-0677">Repeat</keyword>
<keyword evidence="1" id="KW-0344">Guanine-nucleotide releasing factor</keyword>
<reference evidence="6" key="1">
    <citation type="submission" date="2021-03" db="EMBL/GenBank/DDBJ databases">
        <title>Revisited historic fungal species revealed as producer of novel bioactive compounds through whole genome sequencing and comparative genomics.</title>
        <authorList>
            <person name="Vignolle G.A."/>
            <person name="Hochenegger N."/>
            <person name="Mach R.L."/>
            <person name="Mach-Aigner A.R."/>
            <person name="Javad Rahimi M."/>
            <person name="Salim K.A."/>
            <person name="Chan C.M."/>
            <person name="Lim L.B.L."/>
            <person name="Cai F."/>
            <person name="Druzhinina I.S."/>
            <person name="U'Ren J.M."/>
            <person name="Derntl C."/>
        </authorList>
    </citation>
    <scope>NUCLEOTIDE SEQUENCE</scope>
    <source>
        <strain evidence="6">TUCIM 5799</strain>
    </source>
</reference>
<feature type="repeat" description="RCC1" evidence="3">
    <location>
        <begin position="405"/>
        <end position="469"/>
    </location>
</feature>
<dbReference type="Proteomes" id="UP000829685">
    <property type="component" value="Unassembled WGS sequence"/>
</dbReference>
<feature type="domain" description="RCC1-like" evidence="5">
    <location>
        <begin position="112"/>
        <end position="519"/>
    </location>
</feature>
<dbReference type="InterPro" id="IPR058923">
    <property type="entry name" value="RCC1-like_dom"/>
</dbReference>
<dbReference type="Gene3D" id="2.130.10.30">
    <property type="entry name" value="Regulator of chromosome condensation 1/beta-lactamase-inhibitor protein II"/>
    <property type="match status" value="1"/>
</dbReference>
<evidence type="ECO:0000313" key="6">
    <source>
        <dbReference type="EMBL" id="KAI1881414.1"/>
    </source>
</evidence>
<accession>A0A9P9WYD9</accession>
<dbReference type="PANTHER" id="PTHR45982:SF1">
    <property type="entry name" value="REGULATOR OF CHROMOSOME CONDENSATION"/>
    <property type="match status" value="1"/>
</dbReference>
<dbReference type="GO" id="GO:0005085">
    <property type="term" value="F:guanyl-nucleotide exchange factor activity"/>
    <property type="evidence" value="ECO:0007669"/>
    <property type="project" value="TreeGrafter"/>
</dbReference>
<feature type="repeat" description="RCC1" evidence="3">
    <location>
        <begin position="470"/>
        <end position="523"/>
    </location>
</feature>
<dbReference type="GO" id="GO:0005737">
    <property type="term" value="C:cytoplasm"/>
    <property type="evidence" value="ECO:0007669"/>
    <property type="project" value="TreeGrafter"/>
</dbReference>
<feature type="repeat" description="RCC1" evidence="3">
    <location>
        <begin position="348"/>
        <end position="404"/>
    </location>
</feature>
<dbReference type="PROSITE" id="PS00626">
    <property type="entry name" value="RCC1_2"/>
    <property type="match status" value="4"/>
</dbReference>
<protein>
    <recommendedName>
        <fullName evidence="5">RCC1-like domain-containing protein</fullName>
    </recommendedName>
</protein>
<dbReference type="PROSITE" id="PS50012">
    <property type="entry name" value="RCC1_3"/>
    <property type="match status" value="7"/>
</dbReference>
<dbReference type="PANTHER" id="PTHR45982">
    <property type="entry name" value="REGULATOR OF CHROMOSOME CONDENSATION"/>
    <property type="match status" value="1"/>
</dbReference>
<feature type="repeat" description="RCC1" evidence="3">
    <location>
        <begin position="111"/>
        <end position="171"/>
    </location>
</feature>
<dbReference type="AlphaFoldDB" id="A0A9P9WYD9"/>
<feature type="compositionally biased region" description="Basic and acidic residues" evidence="4">
    <location>
        <begin position="19"/>
        <end position="44"/>
    </location>
</feature>
<feature type="repeat" description="RCC1" evidence="3">
    <location>
        <begin position="290"/>
        <end position="347"/>
    </location>
</feature>
<dbReference type="Pfam" id="PF25390">
    <property type="entry name" value="WD40_RLD"/>
    <property type="match status" value="1"/>
</dbReference>
<dbReference type="SUPFAM" id="SSF50985">
    <property type="entry name" value="RCC1/BLIP-II"/>
    <property type="match status" value="1"/>
</dbReference>
<dbReference type="InterPro" id="IPR051553">
    <property type="entry name" value="Ran_GTPase-activating"/>
</dbReference>
<evidence type="ECO:0000256" key="3">
    <source>
        <dbReference type="PROSITE-ProRule" id="PRU00235"/>
    </source>
</evidence>
<keyword evidence="7" id="KW-1185">Reference proteome</keyword>
<dbReference type="InterPro" id="IPR000408">
    <property type="entry name" value="Reg_chr_condens"/>
</dbReference>
<feature type="region of interest" description="Disordered" evidence="4">
    <location>
        <begin position="1"/>
        <end position="62"/>
    </location>
</feature>
<sequence>MPIRRISKPARTNGVSSRTESDTRRKKPQTHDANHKVEEAASLDKRKKALNKRKRADQPDRQVEVTKLVEPTQPTKKVKTSSALFTSSSLESKARKTGKTFTFNEAPTAPLDVFVFGDGSCGELGLGSKEIDGVSPVETLYPRLNNLLFSHGVGVVQIACGGMHTVALTKDNKILTWGVNDLGALGRDTKVEEDGDDLLNPAESTPSPVDTEHLGSGIVWTQVVASDNASFALTEDGKVYGWGTFRSSERTMGFSSTSFIQKTPVLVPDLRDIRQLAAGNNHILALDEKGKVFAWGSGEQNQLARRWFAARPRLALGPTSIGALPVRGAKAVRVSCGSYHSFAIDQQGRVYAWGLNNYGGLGIPDDAGEDGASQLKPRLVENLQDYQVVDIAAGEHHSLACTSIGELVTWGRIDGYQAGHRAHAFTPHNTVFDSHGRPRILKIPLVVPDLPPIASVASGTDHSFALTVDGKAYTWGFGASGRTGLGNEGDIEIPTLIDNMAVRDRKLIFAGAGGAFSVLASLADIA</sequence>
<evidence type="ECO:0000256" key="1">
    <source>
        <dbReference type="ARBA" id="ARBA00022658"/>
    </source>
</evidence>
<feature type="region of interest" description="Disordered" evidence="4">
    <location>
        <begin position="192"/>
        <end position="211"/>
    </location>
</feature>
<organism evidence="6 7">
    <name type="scientific">Neoarthrinium moseri</name>
    <dbReference type="NCBI Taxonomy" id="1658444"/>
    <lineage>
        <taxon>Eukaryota</taxon>
        <taxon>Fungi</taxon>
        <taxon>Dikarya</taxon>
        <taxon>Ascomycota</taxon>
        <taxon>Pezizomycotina</taxon>
        <taxon>Sordariomycetes</taxon>
        <taxon>Xylariomycetidae</taxon>
        <taxon>Amphisphaeriales</taxon>
        <taxon>Apiosporaceae</taxon>
        <taxon>Neoarthrinium</taxon>
    </lineage>
</organism>
<name>A0A9P9WYD9_9PEZI</name>
<evidence type="ECO:0000259" key="5">
    <source>
        <dbReference type="Pfam" id="PF25390"/>
    </source>
</evidence>
<evidence type="ECO:0000313" key="7">
    <source>
        <dbReference type="Proteomes" id="UP000829685"/>
    </source>
</evidence>